<organism evidence="5 6">
    <name type="scientific">Atopococcus tabaci</name>
    <dbReference type="NCBI Taxonomy" id="269774"/>
    <lineage>
        <taxon>Bacteria</taxon>
        <taxon>Bacillati</taxon>
        <taxon>Bacillota</taxon>
        <taxon>Bacilli</taxon>
        <taxon>Lactobacillales</taxon>
        <taxon>Carnobacteriaceae</taxon>
        <taxon>Atopococcus</taxon>
    </lineage>
</organism>
<dbReference type="PROSITE" id="PS01261">
    <property type="entry name" value="UPF0020"/>
    <property type="match status" value="1"/>
</dbReference>
<dbReference type="AlphaFoldDB" id="A0AA43UBK6"/>
<evidence type="ECO:0000313" key="6">
    <source>
        <dbReference type="Proteomes" id="UP001171751"/>
    </source>
</evidence>
<dbReference type="InterPro" id="IPR000241">
    <property type="entry name" value="RlmKL-like_Mtase"/>
</dbReference>
<dbReference type="InterPro" id="IPR053943">
    <property type="entry name" value="RlmKL-like_Mtase_CS"/>
</dbReference>
<dbReference type="GO" id="GO:0070043">
    <property type="term" value="F:rRNA (guanine-N7-)-methyltransferase activity"/>
    <property type="evidence" value="ECO:0007669"/>
    <property type="project" value="TreeGrafter"/>
</dbReference>
<keyword evidence="1 5" id="KW-0489">Methyltransferase</keyword>
<dbReference type="EMBL" id="JAUNQW010000002">
    <property type="protein sequence ID" value="MDO5456845.1"/>
    <property type="molecule type" value="Genomic_DNA"/>
</dbReference>
<dbReference type="Gene3D" id="3.30.2130.30">
    <property type="match status" value="1"/>
</dbReference>
<dbReference type="SUPFAM" id="SSF53335">
    <property type="entry name" value="S-adenosyl-L-methionine-dependent methyltransferases"/>
    <property type="match status" value="1"/>
</dbReference>
<gene>
    <name evidence="5" type="ORF">Q4F26_00730</name>
</gene>
<reference evidence="5" key="1">
    <citation type="submission" date="2023-07" db="EMBL/GenBank/DDBJ databases">
        <title>Between Cages and Wild: Unraveling the Impact of Captivity on Animal Microbiomes and Antimicrobial Resistance.</title>
        <authorList>
            <person name="Schmartz G.P."/>
            <person name="Rehner J."/>
            <person name="Schuff M.J."/>
            <person name="Becker S.L."/>
            <person name="Kravczyk M."/>
            <person name="Gurevich A."/>
            <person name="Francke R."/>
            <person name="Mueller R."/>
            <person name="Keller V."/>
            <person name="Keller A."/>
        </authorList>
    </citation>
    <scope>NUCLEOTIDE SEQUENCE</scope>
    <source>
        <strain evidence="5">S39M_St_73</strain>
    </source>
</reference>
<dbReference type="PROSITE" id="PS00092">
    <property type="entry name" value="N6_MTASE"/>
    <property type="match status" value="1"/>
</dbReference>
<dbReference type="PANTHER" id="PTHR47313:SF1">
    <property type="entry name" value="RIBOSOMAL RNA LARGE SUBUNIT METHYLTRANSFERASE K_L"/>
    <property type="match status" value="1"/>
</dbReference>
<dbReference type="InterPro" id="IPR054170">
    <property type="entry name" value="RlmL_1st"/>
</dbReference>
<dbReference type="GO" id="GO:0003723">
    <property type="term" value="F:RNA binding"/>
    <property type="evidence" value="ECO:0007669"/>
    <property type="project" value="UniProtKB-UniRule"/>
</dbReference>
<dbReference type="InterPro" id="IPR029063">
    <property type="entry name" value="SAM-dependent_MTases_sf"/>
</dbReference>
<dbReference type="GO" id="GO:0008990">
    <property type="term" value="F:rRNA (guanine-N2-)-methyltransferase activity"/>
    <property type="evidence" value="ECO:0007669"/>
    <property type="project" value="TreeGrafter"/>
</dbReference>
<dbReference type="Pfam" id="PF22020">
    <property type="entry name" value="RlmL_1st"/>
    <property type="match status" value="1"/>
</dbReference>
<protein>
    <submittedName>
        <fullName evidence="5">Class I SAM-dependent RNA methyltransferase</fullName>
    </submittedName>
</protein>
<evidence type="ECO:0000259" key="4">
    <source>
        <dbReference type="PROSITE" id="PS51165"/>
    </source>
</evidence>
<evidence type="ECO:0000256" key="3">
    <source>
        <dbReference type="PROSITE-ProRule" id="PRU00529"/>
    </source>
</evidence>
<evidence type="ECO:0000256" key="2">
    <source>
        <dbReference type="ARBA" id="ARBA00022679"/>
    </source>
</evidence>
<dbReference type="SMART" id="SM00981">
    <property type="entry name" value="THUMP"/>
    <property type="match status" value="1"/>
</dbReference>
<dbReference type="Pfam" id="PF01170">
    <property type="entry name" value="UPF0020"/>
    <property type="match status" value="1"/>
</dbReference>
<sequence>MRKHQLIATCASGIEGIVGEELTRLGYETNVENGRVRFEGTDYDIARTNYWLRTADRIKINIAEFEAKSFESLYDQIYPLDWEEYLPLNAEFPVRARSHESALYSLSDLQSISKKAVVDKLKDVYQKQGFLPETGAQFPLEVAIRKDKVLVTLDTTGPSLFKRGYRTEAGDAPIKENMAAALILLTNWKPHMPLHDPVCGSGTIPLEAALIGHNIAPGYNRKFLFETWPFFEQSTLELVKEEAEDVADYDIELDITGTDIDHRMIESSITNARGAGLMQSVNFKQMQLSDFTTTKENGVMIANPPYGERLDDDERVHDLYRQMGEIFGPLETWSKYILTSNLDFERYYGERATKKRKLYNGRLRTDYFQFWATK</sequence>
<dbReference type="PANTHER" id="PTHR47313">
    <property type="entry name" value="RIBOSOMAL RNA LARGE SUBUNIT METHYLTRANSFERASE K/L"/>
    <property type="match status" value="1"/>
</dbReference>
<accession>A0AA43UBK6</accession>
<dbReference type="PROSITE" id="PS51165">
    <property type="entry name" value="THUMP"/>
    <property type="match status" value="1"/>
</dbReference>
<dbReference type="Pfam" id="PF02926">
    <property type="entry name" value="THUMP"/>
    <property type="match status" value="1"/>
</dbReference>
<evidence type="ECO:0000256" key="1">
    <source>
        <dbReference type="ARBA" id="ARBA00022603"/>
    </source>
</evidence>
<dbReference type="InterPro" id="IPR002052">
    <property type="entry name" value="DNA_methylase_N6_adenine_CS"/>
</dbReference>
<name>A0AA43UBK6_9LACT</name>
<dbReference type="Proteomes" id="UP001171751">
    <property type="component" value="Unassembled WGS sequence"/>
</dbReference>
<keyword evidence="2" id="KW-0808">Transferase</keyword>
<dbReference type="CDD" id="cd11715">
    <property type="entry name" value="THUMP_AdoMetMT"/>
    <property type="match status" value="1"/>
</dbReference>
<feature type="domain" description="THUMP" evidence="4">
    <location>
        <begin position="44"/>
        <end position="155"/>
    </location>
</feature>
<keyword evidence="3" id="KW-0694">RNA-binding</keyword>
<dbReference type="InterPro" id="IPR004114">
    <property type="entry name" value="THUMP_dom"/>
</dbReference>
<keyword evidence="6" id="KW-1185">Reference proteome</keyword>
<comment type="caution">
    <text evidence="5">The sequence shown here is derived from an EMBL/GenBank/DDBJ whole genome shotgun (WGS) entry which is preliminary data.</text>
</comment>
<proteinExistence type="predicted"/>
<dbReference type="Gene3D" id="3.40.50.150">
    <property type="entry name" value="Vaccinia Virus protein VP39"/>
    <property type="match status" value="1"/>
</dbReference>
<evidence type="ECO:0000313" key="5">
    <source>
        <dbReference type="EMBL" id="MDO5456845.1"/>
    </source>
</evidence>